<dbReference type="Gene3D" id="1.20.1600.10">
    <property type="entry name" value="Outer membrane efflux proteins (OEP)"/>
    <property type="match status" value="1"/>
</dbReference>
<feature type="signal peptide" evidence="4">
    <location>
        <begin position="1"/>
        <end position="39"/>
    </location>
</feature>
<sequence>MPTEPRRSRPRAARLAPRAAALALLSAAASGCGAPSATADIARIRALSGAELPPSATSDAVDPEPAGDARALGQASRRPLTADAAVRLALLNNRELRAALKEVGVARGQLEQAGALPNPEIEVEVTPRQEGLEHTHVELAVEIDLTSALLSPLRARAARSEHEAARFRAAGAVIELGYQVRAAFYAAQAAEQRLGIANRALDAFAAARDAARALFAAGNVPELDVATQEAGYEEARVTAAQIELELLTQRERLHRLLGLSGAATAWTIGGALPPAPEAIATPARAETQAVRASLELAELRSRLEAAAGRAGALRAEGWVPDMSFSVRGERELPERGEVDGHPWVLGAGLRVALPIFNRRGGAEAAQTAEFDSLLERYHGRAVDVRSAVRDARNRLVSAHARARHYERVVLPARKRVLEQTLLQYNAMQVGVFQLLSARREQLDAELAAVEALREHWTAKAAFDALLSGRRVEAAGAEAPAAMPRATGTGEGGH</sequence>
<accession>A0A4P2QGQ8</accession>
<dbReference type="RefSeq" id="WP_129572989.1">
    <property type="nucleotide sequence ID" value="NZ_CP012672.1"/>
</dbReference>
<dbReference type="PROSITE" id="PS51257">
    <property type="entry name" value="PROKAR_LIPOPROTEIN"/>
    <property type="match status" value="1"/>
</dbReference>
<dbReference type="Proteomes" id="UP000295497">
    <property type="component" value="Chromosome"/>
</dbReference>
<reference evidence="5 6" key="1">
    <citation type="submission" date="2015-09" db="EMBL/GenBank/DDBJ databases">
        <title>Sorangium comparison.</title>
        <authorList>
            <person name="Zaburannyi N."/>
            <person name="Bunk B."/>
            <person name="Overmann J."/>
            <person name="Mueller R."/>
        </authorList>
    </citation>
    <scope>NUCLEOTIDE SEQUENCE [LARGE SCALE GENOMIC DNA]</scope>
    <source>
        <strain evidence="5 6">So ce836</strain>
    </source>
</reference>
<gene>
    <name evidence="5" type="ORF">SOCE836_007720</name>
</gene>
<feature type="coiled-coil region" evidence="2">
    <location>
        <begin position="289"/>
        <end position="316"/>
    </location>
</feature>
<feature type="coiled-coil region" evidence="2">
    <location>
        <begin position="432"/>
        <end position="459"/>
    </location>
</feature>
<evidence type="ECO:0000313" key="6">
    <source>
        <dbReference type="Proteomes" id="UP000295497"/>
    </source>
</evidence>
<comment type="similarity">
    <text evidence="1">Belongs to the outer membrane factor (OMF) (TC 1.B.17) family.</text>
</comment>
<dbReference type="AlphaFoldDB" id="A0A4P2QGQ8"/>
<feature type="chain" id="PRO_5020607667" evidence="4">
    <location>
        <begin position="40"/>
        <end position="493"/>
    </location>
</feature>
<dbReference type="InterPro" id="IPR010131">
    <property type="entry name" value="MdtP/NodT-like"/>
</dbReference>
<keyword evidence="4" id="KW-0732">Signal</keyword>
<dbReference type="PANTHER" id="PTHR30203">
    <property type="entry name" value="OUTER MEMBRANE CATION EFFLUX PROTEIN"/>
    <property type="match status" value="1"/>
</dbReference>
<name>A0A4P2QGQ8_SORCE</name>
<dbReference type="InterPro" id="IPR003423">
    <property type="entry name" value="OMP_efflux"/>
</dbReference>
<dbReference type="EMBL" id="CP012672">
    <property type="protein sequence ID" value="AUX28691.1"/>
    <property type="molecule type" value="Genomic_DNA"/>
</dbReference>
<dbReference type="Pfam" id="PF02321">
    <property type="entry name" value="OEP"/>
    <property type="match status" value="1"/>
</dbReference>
<organism evidence="5 6">
    <name type="scientific">Sorangium cellulosum</name>
    <name type="common">Polyangium cellulosum</name>
    <dbReference type="NCBI Taxonomy" id="56"/>
    <lineage>
        <taxon>Bacteria</taxon>
        <taxon>Pseudomonadati</taxon>
        <taxon>Myxococcota</taxon>
        <taxon>Polyangia</taxon>
        <taxon>Polyangiales</taxon>
        <taxon>Polyangiaceae</taxon>
        <taxon>Sorangium</taxon>
    </lineage>
</organism>
<evidence type="ECO:0000256" key="1">
    <source>
        <dbReference type="ARBA" id="ARBA00007613"/>
    </source>
</evidence>
<feature type="region of interest" description="Disordered" evidence="3">
    <location>
        <begin position="52"/>
        <end position="76"/>
    </location>
</feature>
<proteinExistence type="inferred from homology"/>
<dbReference type="PANTHER" id="PTHR30203:SF24">
    <property type="entry name" value="BLR4935 PROTEIN"/>
    <property type="match status" value="1"/>
</dbReference>
<evidence type="ECO:0000256" key="4">
    <source>
        <dbReference type="SAM" id="SignalP"/>
    </source>
</evidence>
<dbReference type="GO" id="GO:0015562">
    <property type="term" value="F:efflux transmembrane transporter activity"/>
    <property type="evidence" value="ECO:0007669"/>
    <property type="project" value="InterPro"/>
</dbReference>
<evidence type="ECO:0000256" key="2">
    <source>
        <dbReference type="SAM" id="Coils"/>
    </source>
</evidence>
<evidence type="ECO:0000313" key="5">
    <source>
        <dbReference type="EMBL" id="AUX28691.1"/>
    </source>
</evidence>
<dbReference type="SUPFAM" id="SSF56954">
    <property type="entry name" value="Outer membrane efflux proteins (OEP)"/>
    <property type="match status" value="1"/>
</dbReference>
<protein>
    <submittedName>
        <fullName evidence="5">Transporter</fullName>
    </submittedName>
</protein>
<evidence type="ECO:0000256" key="3">
    <source>
        <dbReference type="SAM" id="MobiDB-lite"/>
    </source>
</evidence>
<keyword evidence="2" id="KW-0175">Coiled coil</keyword>